<keyword evidence="4" id="KW-1185">Reference proteome</keyword>
<dbReference type="Gene3D" id="2.60.40.640">
    <property type="match status" value="1"/>
</dbReference>
<dbReference type="PANTHER" id="PTHR11188">
    <property type="entry name" value="ARRESTIN DOMAIN CONTAINING PROTEIN"/>
    <property type="match status" value="1"/>
</dbReference>
<evidence type="ECO:0000313" key="4">
    <source>
        <dbReference type="Proteomes" id="UP001150904"/>
    </source>
</evidence>
<feature type="compositionally biased region" description="Polar residues" evidence="1">
    <location>
        <begin position="552"/>
        <end position="578"/>
    </location>
</feature>
<evidence type="ECO:0000313" key="3">
    <source>
        <dbReference type="EMBL" id="KAJ5201526.1"/>
    </source>
</evidence>
<gene>
    <name evidence="3" type="ORF">N7498_006189</name>
</gene>
<comment type="caution">
    <text evidence="3">The sequence shown here is derived from an EMBL/GenBank/DDBJ whole genome shotgun (WGS) entry which is preliminary data.</text>
</comment>
<dbReference type="InterPro" id="IPR014752">
    <property type="entry name" value="Arrestin-like_C"/>
</dbReference>
<dbReference type="GO" id="GO:0005829">
    <property type="term" value="C:cytosol"/>
    <property type="evidence" value="ECO:0007669"/>
    <property type="project" value="TreeGrafter"/>
</dbReference>
<feature type="region of interest" description="Disordered" evidence="1">
    <location>
        <begin position="398"/>
        <end position="597"/>
    </location>
</feature>
<dbReference type="InterPro" id="IPR014756">
    <property type="entry name" value="Ig_E-set"/>
</dbReference>
<feature type="domain" description="Arrestin-like N-terminal" evidence="2">
    <location>
        <begin position="4"/>
        <end position="176"/>
    </location>
</feature>
<accession>A0A9W9MHP0</accession>
<dbReference type="SUPFAM" id="SSF81296">
    <property type="entry name" value="E set domains"/>
    <property type="match status" value="1"/>
</dbReference>
<dbReference type="GO" id="GO:0005886">
    <property type="term" value="C:plasma membrane"/>
    <property type="evidence" value="ECO:0007669"/>
    <property type="project" value="TreeGrafter"/>
</dbReference>
<evidence type="ECO:0000259" key="2">
    <source>
        <dbReference type="Pfam" id="PF00339"/>
    </source>
</evidence>
<proteinExistence type="predicted"/>
<dbReference type="OrthoDB" id="3365616at2759"/>
<dbReference type="EMBL" id="JAPQKR010000013">
    <property type="protein sequence ID" value="KAJ5201526.1"/>
    <property type="molecule type" value="Genomic_DNA"/>
</dbReference>
<dbReference type="InterPro" id="IPR050357">
    <property type="entry name" value="Arrestin_domain-protein"/>
</dbReference>
<dbReference type="PANTHER" id="PTHR11188:SF166">
    <property type="entry name" value="ARRESTIN (OR S-ANTIGEN), N-TERMINAL DOMAIN PROTEIN (AFU_ORTHOLOGUE AFUA_7G02050)"/>
    <property type="match status" value="1"/>
</dbReference>
<dbReference type="GO" id="GO:0030674">
    <property type="term" value="F:protein-macromolecule adaptor activity"/>
    <property type="evidence" value="ECO:0007669"/>
    <property type="project" value="TreeGrafter"/>
</dbReference>
<reference evidence="3" key="1">
    <citation type="submission" date="2022-12" db="EMBL/GenBank/DDBJ databases">
        <authorList>
            <person name="Petersen C."/>
        </authorList>
    </citation>
    <scope>NUCLEOTIDE SEQUENCE</scope>
    <source>
        <strain evidence="3">IBT 15544</strain>
    </source>
</reference>
<evidence type="ECO:0000256" key="1">
    <source>
        <dbReference type="SAM" id="MobiDB-lite"/>
    </source>
</evidence>
<dbReference type="AlphaFoldDB" id="A0A9W9MHP0"/>
<sequence length="597" mass="65709">MSATIVLDSQHTHYTNLDFLSGKVILHLPTEAAIGGIQVKLEGESRTRLSGPRNPLNVNSEKKRTELEVHKILYKVETVFPTAAVMQSGSPASSYTFASGSYEYPFQFKFPFNNACNPSNSMLTNLNFSGLKVEMARDSNRHVKKTLPPTFGGFPGMADIKYFVKATVIRPQFYKENIRAIVPLNFLPIEPPRAGNPNEETYARRQHQFSKFQESRKKSIFSKGTNPFRDSSEPPRVSVDARLPNPSILTCNEPVPLRLMAKKLTESSDIIFLEMLQIELISTTKILAHDLTRNESGSWVIMSRSNLGIPLGKPEDPAGTEWNIDPKLWGNLPLPNSVAPSFETCNIERAYELEVRVGITHGTASNMKPQLIVLPLRMPVKVYSGIAPPQALLDALAASAPQPSPSKPTGQKFPTATDSRPTIPPRPSGIPVSAESGAAYDDAPPSYEDTMAENLSPVDGPRREYHPPDASTVESGTDAKSPVQMERVREGGRGAEGSALPREDRRSSSESFDMLPTTPPESISGSPPASPVRRPQSTMKVPRNPAEEESPPQYQQVADKQLQTPSVNRRPSNTNMRSMNLGVPNRKPVPRSADRRS</sequence>
<name>A0A9W9MHP0_9EURO</name>
<protein>
    <recommendedName>
        <fullName evidence="2">Arrestin-like N-terminal domain-containing protein</fullName>
    </recommendedName>
</protein>
<feature type="region of interest" description="Disordered" evidence="1">
    <location>
        <begin position="221"/>
        <end position="241"/>
    </location>
</feature>
<dbReference type="GO" id="GO:0070086">
    <property type="term" value="P:ubiquitin-dependent endocytosis"/>
    <property type="evidence" value="ECO:0007669"/>
    <property type="project" value="TreeGrafter"/>
</dbReference>
<dbReference type="CDD" id="cd22952">
    <property type="entry name" value="ART10-like"/>
    <property type="match status" value="1"/>
</dbReference>
<dbReference type="Proteomes" id="UP001150904">
    <property type="component" value="Unassembled WGS sequence"/>
</dbReference>
<reference evidence="3" key="2">
    <citation type="journal article" date="2023" name="IMA Fungus">
        <title>Comparative genomic study of the Penicillium genus elucidates a diverse pangenome and 15 lateral gene transfer events.</title>
        <authorList>
            <person name="Petersen C."/>
            <person name="Sorensen T."/>
            <person name="Nielsen M.R."/>
            <person name="Sondergaard T.E."/>
            <person name="Sorensen J.L."/>
            <person name="Fitzpatrick D.A."/>
            <person name="Frisvad J.C."/>
            <person name="Nielsen K.L."/>
        </authorList>
    </citation>
    <scope>NUCLEOTIDE SEQUENCE</scope>
    <source>
        <strain evidence="3">IBT 15544</strain>
    </source>
</reference>
<dbReference type="InterPro" id="IPR011021">
    <property type="entry name" value="Arrestin-like_N"/>
</dbReference>
<dbReference type="GO" id="GO:0031625">
    <property type="term" value="F:ubiquitin protein ligase binding"/>
    <property type="evidence" value="ECO:0007669"/>
    <property type="project" value="TreeGrafter"/>
</dbReference>
<organism evidence="3 4">
    <name type="scientific">Penicillium cinerascens</name>
    <dbReference type="NCBI Taxonomy" id="70096"/>
    <lineage>
        <taxon>Eukaryota</taxon>
        <taxon>Fungi</taxon>
        <taxon>Dikarya</taxon>
        <taxon>Ascomycota</taxon>
        <taxon>Pezizomycotina</taxon>
        <taxon>Eurotiomycetes</taxon>
        <taxon>Eurotiomycetidae</taxon>
        <taxon>Eurotiales</taxon>
        <taxon>Aspergillaceae</taxon>
        <taxon>Penicillium</taxon>
    </lineage>
</organism>
<dbReference type="RefSeq" id="XP_058307442.1">
    <property type="nucleotide sequence ID" value="XM_058453251.1"/>
</dbReference>
<dbReference type="Pfam" id="PF00339">
    <property type="entry name" value="Arrestin_N"/>
    <property type="match status" value="1"/>
</dbReference>
<dbReference type="GeneID" id="83180552"/>